<organism evidence="2 3">
    <name type="scientific">Enterobacter asburiae</name>
    <dbReference type="NCBI Taxonomy" id="61645"/>
    <lineage>
        <taxon>Bacteria</taxon>
        <taxon>Pseudomonadati</taxon>
        <taxon>Pseudomonadota</taxon>
        <taxon>Gammaproteobacteria</taxon>
        <taxon>Enterobacterales</taxon>
        <taxon>Enterobacteriaceae</taxon>
        <taxon>Enterobacter</taxon>
        <taxon>Enterobacter cloacae complex</taxon>
    </lineage>
</organism>
<dbReference type="PROSITE" id="PS51688">
    <property type="entry name" value="ICA"/>
    <property type="match status" value="1"/>
</dbReference>
<evidence type="ECO:0000313" key="3">
    <source>
        <dbReference type="Proteomes" id="UP001176432"/>
    </source>
</evidence>
<evidence type="ECO:0000259" key="1">
    <source>
        <dbReference type="PROSITE" id="PS51688"/>
    </source>
</evidence>
<dbReference type="AlphaFoldDB" id="A0AAW7ZN59"/>
<dbReference type="RefSeq" id="WP_246916756.1">
    <property type="nucleotide sequence ID" value="NZ_CP083834.1"/>
</dbReference>
<proteinExistence type="predicted"/>
<feature type="domain" description="Peptidase S74" evidence="1">
    <location>
        <begin position="327"/>
        <end position="427"/>
    </location>
</feature>
<accession>A0AAW7ZN59</accession>
<dbReference type="Pfam" id="PF13884">
    <property type="entry name" value="Peptidase_S74"/>
    <property type="match status" value="1"/>
</dbReference>
<reference evidence="2" key="1">
    <citation type="submission" date="2023-07" db="EMBL/GenBank/DDBJ databases">
        <title>Isolates cultured from stool samples of acute diarrhea patients.</title>
        <authorList>
            <person name="Jiang S."/>
        </authorList>
    </citation>
    <scope>NUCLEOTIDE SEQUENCE</scope>
    <source>
        <strain evidence="2">L4424</strain>
    </source>
</reference>
<protein>
    <submittedName>
        <fullName evidence="2">Tail fiber domain-containing protein</fullName>
    </submittedName>
</protein>
<dbReference type="EMBL" id="JAUPXB010000001">
    <property type="protein sequence ID" value="MDO7923060.1"/>
    <property type="molecule type" value="Genomic_DNA"/>
</dbReference>
<evidence type="ECO:0000313" key="2">
    <source>
        <dbReference type="EMBL" id="MDO7923060.1"/>
    </source>
</evidence>
<dbReference type="InterPro" id="IPR030392">
    <property type="entry name" value="S74_ICA"/>
</dbReference>
<dbReference type="Proteomes" id="UP001176432">
    <property type="component" value="Unassembled WGS sequence"/>
</dbReference>
<comment type="caution">
    <text evidence="2">The sequence shown here is derived from an EMBL/GenBank/DDBJ whole genome shotgun (WGS) entry which is preliminary data.</text>
</comment>
<sequence length="434" mass="44586">MSAGTITLTNGSAIVGGSGTSFATELAAGDFIVSTVGGVPYTLPVKTVDSNTQLTLVSNFTGPTQSGAAWSAVPRVALNMVTAALVAQSAEALRGLNYDKQNWQSIFSGTGNVTVTLPDGTKWTGLAWNSITSSVNDITSSLSGKAAKGANSDITSLSGLTTALSVSQGGTGSTTASGARTNLGLGNSAIMNVGAAAGTVAAGDDSRLNSVANKTGGAISSPVSISPGGAAPSLTLSQGKNDQGQTMTNQIEFSVVDGYNPNAGFYVNSIKGYWFGTGTYWQIGGARGGGANLQSIVLVLKPDNASNPVNWQFNANGQAVGTWVNSSDRRIKDNINVIPDPLEAMNKLRGYSWRRLDSGATGFGFIAQDVQEVFPEAVHSFGQTMTMEDGTEVKDVLSVDTTGVSAALHHEAILVLMKKVEELTLKVEALQSGS</sequence>
<name>A0AAW7ZN59_ENTAS</name>
<gene>
    <name evidence="2" type="ORF">Q5934_16465</name>
</gene>